<dbReference type="InterPro" id="IPR017853">
    <property type="entry name" value="GH"/>
</dbReference>
<dbReference type="Pfam" id="PF00933">
    <property type="entry name" value="Glyco_hydro_3"/>
    <property type="match status" value="1"/>
</dbReference>
<dbReference type="PANTHER" id="PTHR30620:SF16">
    <property type="entry name" value="LYSOSOMAL BETA GLUCOSIDASE"/>
    <property type="match status" value="1"/>
</dbReference>
<gene>
    <name evidence="9" type="ORF">D6C78_06430</name>
</gene>
<comment type="catalytic activity">
    <reaction evidence="1">
        <text>Hydrolysis of terminal, non-reducing beta-D-glucosyl residues with release of beta-D-glucose.</text>
        <dbReference type="EC" id="3.2.1.21"/>
    </reaction>
</comment>
<evidence type="ECO:0000256" key="1">
    <source>
        <dbReference type="ARBA" id="ARBA00000448"/>
    </source>
</evidence>
<dbReference type="AlphaFoldDB" id="A0A4T0BKJ3"/>
<evidence type="ECO:0000313" key="10">
    <source>
        <dbReference type="Proteomes" id="UP000308724"/>
    </source>
</evidence>
<dbReference type="Gene3D" id="3.20.20.300">
    <property type="entry name" value="Glycoside hydrolase, family 3, N-terminal domain"/>
    <property type="match status" value="1"/>
</dbReference>
<dbReference type="EC" id="3.2.1.21" evidence="3"/>
<name>A0A4T0BKJ3_AURPU</name>
<comment type="similarity">
    <text evidence="2">Belongs to the glycosyl hydrolase 3 family.</text>
</comment>
<evidence type="ECO:0000256" key="2">
    <source>
        <dbReference type="ARBA" id="ARBA00005336"/>
    </source>
</evidence>
<dbReference type="InterPro" id="IPR001764">
    <property type="entry name" value="Glyco_hydro_3_N"/>
</dbReference>
<organism evidence="9 10">
    <name type="scientific">Aureobasidium pullulans</name>
    <name type="common">Black yeast</name>
    <name type="synonym">Pullularia pullulans</name>
    <dbReference type="NCBI Taxonomy" id="5580"/>
    <lineage>
        <taxon>Eukaryota</taxon>
        <taxon>Fungi</taxon>
        <taxon>Dikarya</taxon>
        <taxon>Ascomycota</taxon>
        <taxon>Pezizomycotina</taxon>
        <taxon>Dothideomycetes</taxon>
        <taxon>Dothideomycetidae</taxon>
        <taxon>Dothideales</taxon>
        <taxon>Saccotheciaceae</taxon>
        <taxon>Aureobasidium</taxon>
    </lineage>
</organism>
<dbReference type="GO" id="GO:0009251">
    <property type="term" value="P:glucan catabolic process"/>
    <property type="evidence" value="ECO:0007669"/>
    <property type="project" value="TreeGrafter"/>
</dbReference>
<dbReference type="EMBL" id="QZBZ01000142">
    <property type="protein sequence ID" value="TIA35040.1"/>
    <property type="molecule type" value="Genomic_DNA"/>
</dbReference>
<evidence type="ECO:0000256" key="3">
    <source>
        <dbReference type="ARBA" id="ARBA00012744"/>
    </source>
</evidence>
<keyword evidence="7" id="KW-0326">Glycosidase</keyword>
<evidence type="ECO:0000256" key="6">
    <source>
        <dbReference type="ARBA" id="ARBA00023180"/>
    </source>
</evidence>
<reference evidence="9 10" key="1">
    <citation type="submission" date="2018-10" db="EMBL/GenBank/DDBJ databases">
        <title>Fifty Aureobasidium pullulans genomes reveal a recombining polyextremotolerant generalist.</title>
        <authorList>
            <person name="Gostincar C."/>
            <person name="Turk M."/>
            <person name="Zajc J."/>
            <person name="Gunde-Cimerman N."/>
        </authorList>
    </citation>
    <scope>NUCLEOTIDE SEQUENCE [LARGE SCALE GENOMIC DNA]</scope>
    <source>
        <strain evidence="9 10">EXF-1645</strain>
    </source>
</reference>
<accession>A0A4T0BKJ3</accession>
<keyword evidence="4" id="KW-0732">Signal</keyword>
<keyword evidence="5" id="KW-0378">Hydrolase</keyword>
<dbReference type="PANTHER" id="PTHR30620">
    <property type="entry name" value="PERIPLASMIC BETA-GLUCOSIDASE-RELATED"/>
    <property type="match status" value="1"/>
</dbReference>
<comment type="caution">
    <text evidence="9">The sequence shown here is derived from an EMBL/GenBank/DDBJ whole genome shotgun (WGS) entry which is preliminary data.</text>
</comment>
<evidence type="ECO:0000313" key="9">
    <source>
        <dbReference type="EMBL" id="TIA35040.1"/>
    </source>
</evidence>
<evidence type="ECO:0000256" key="7">
    <source>
        <dbReference type="ARBA" id="ARBA00023295"/>
    </source>
</evidence>
<dbReference type="GO" id="GO:0008422">
    <property type="term" value="F:beta-glucosidase activity"/>
    <property type="evidence" value="ECO:0007669"/>
    <property type="project" value="UniProtKB-EC"/>
</dbReference>
<feature type="domain" description="Glycoside hydrolase family 3 N-terminal" evidence="8">
    <location>
        <begin position="50"/>
        <end position="219"/>
    </location>
</feature>
<sequence>MTLEEKVGQLLIKQIPAGINGTIDNTTFILDGTRNLTTAPLIREKLLSHLTASMVVALIKGFQGESLGLKSVTTVTKHFPGAGPSRNGNDSHFATGKDDIYFGDFLDHHLIPFKAAIAAGVAFGSNKPVITGLLREELGFEGIVVSDWGLITDQAILGVVEPARAWGVENTTELKRATMVLDAGVDQFGGEICTELLIQLVQDGQIPESRLDIPVRKLLKEKFLLELFDHRFVDPEDADKVVGTPYFTRIGNEIQRRAYTLLTNQMNTVPLRSGDGVNLYARGFNASHLEAHGFRVVDEPDKANFCFFRLSTPYEARGSPFRQRYHEGRLDFNAYKKLPTRNSSTPVRL</sequence>
<evidence type="ECO:0000256" key="5">
    <source>
        <dbReference type="ARBA" id="ARBA00022801"/>
    </source>
</evidence>
<protein>
    <recommendedName>
        <fullName evidence="3">beta-glucosidase</fullName>
        <ecNumber evidence="3">3.2.1.21</ecNumber>
    </recommendedName>
</protein>
<evidence type="ECO:0000259" key="8">
    <source>
        <dbReference type="Pfam" id="PF00933"/>
    </source>
</evidence>
<dbReference type="SUPFAM" id="SSF51445">
    <property type="entry name" value="(Trans)glycosidases"/>
    <property type="match status" value="1"/>
</dbReference>
<dbReference type="InterPro" id="IPR051915">
    <property type="entry name" value="Cellulose_Degrad_GH3"/>
</dbReference>
<dbReference type="InterPro" id="IPR036962">
    <property type="entry name" value="Glyco_hydro_3_N_sf"/>
</dbReference>
<evidence type="ECO:0000256" key="4">
    <source>
        <dbReference type="ARBA" id="ARBA00022729"/>
    </source>
</evidence>
<keyword evidence="6" id="KW-0325">Glycoprotein</keyword>
<proteinExistence type="inferred from homology"/>
<dbReference type="Proteomes" id="UP000308724">
    <property type="component" value="Unassembled WGS sequence"/>
</dbReference>